<name>A0A973W2S4_9BRAD</name>
<comment type="caution">
    <text evidence="1">The sequence shown here is derived from an EMBL/GenBank/DDBJ whole genome shotgun (WGS) entry which is preliminary data.</text>
</comment>
<sequence length="132" mass="14266">MNAMNPTQSEMILARYKRIEREADELGRVIGVRKLRPSEQTKLTGMTPDLSGSGEYLGPDGNKHLVSDRLPLAIAAAVCEINSAPIPFPRTRGELDAVFDMLDAEGLAAASRALAKLQTGETQVDSKETAKN</sequence>
<protein>
    <submittedName>
        <fullName evidence="1">Uncharacterized protein</fullName>
    </submittedName>
</protein>
<dbReference type="RefSeq" id="WP_166205678.1">
    <property type="nucleotide sequence ID" value="NZ_CP088285.1"/>
</dbReference>
<gene>
    <name evidence="1" type="ORF">HAP48_026010</name>
</gene>
<reference evidence="1" key="1">
    <citation type="submission" date="2020-06" db="EMBL/GenBank/DDBJ databases">
        <title>Whole Genome Sequence of Bradyrhizobium sp. Strain 1S1.</title>
        <authorList>
            <person name="Bromfield E.S.P."/>
            <person name="Cloutier S."/>
        </authorList>
    </citation>
    <scope>NUCLEOTIDE SEQUENCE [LARGE SCALE GENOMIC DNA]</scope>
    <source>
        <strain evidence="1">1S1</strain>
    </source>
</reference>
<dbReference type="AlphaFoldDB" id="A0A973W2S4"/>
<proteinExistence type="predicted"/>
<accession>A0A973W2S4</accession>
<evidence type="ECO:0000313" key="1">
    <source>
        <dbReference type="EMBL" id="NVI46352.1"/>
    </source>
</evidence>
<organism evidence="1">
    <name type="scientific">Bradyrhizobium septentrionale</name>
    <dbReference type="NCBI Taxonomy" id="1404411"/>
    <lineage>
        <taxon>Bacteria</taxon>
        <taxon>Pseudomonadati</taxon>
        <taxon>Pseudomonadota</taxon>
        <taxon>Alphaproteobacteria</taxon>
        <taxon>Hyphomicrobiales</taxon>
        <taxon>Nitrobacteraceae</taxon>
        <taxon>Bradyrhizobium</taxon>
    </lineage>
</organism>
<dbReference type="EMBL" id="JAAOLE020000001">
    <property type="protein sequence ID" value="NVI46352.1"/>
    <property type="molecule type" value="Genomic_DNA"/>
</dbReference>